<dbReference type="EMBL" id="JBCITK010000001">
    <property type="protein sequence ID" value="MEN0643778.1"/>
    <property type="molecule type" value="Genomic_DNA"/>
</dbReference>
<sequence length="73" mass="8197">MILYTMTPYDEIFPPTDQDFTHHQTIPINGGQLVVEPLQDGRFKVVRLVSGDVGLYLQDQFSPGAIIDANHLI</sequence>
<dbReference type="Pfam" id="PF14035">
    <property type="entry name" value="YlzJ"/>
    <property type="match status" value="1"/>
</dbReference>
<comment type="caution">
    <text evidence="1">The sequence shown here is derived from an EMBL/GenBank/DDBJ whole genome shotgun (WGS) entry which is preliminary data.</text>
</comment>
<gene>
    <name evidence="1" type="ORF">MKY91_11520</name>
</gene>
<dbReference type="Proteomes" id="UP001418796">
    <property type="component" value="Unassembled WGS sequence"/>
</dbReference>
<evidence type="ECO:0000313" key="1">
    <source>
        <dbReference type="EMBL" id="MEN0643778.1"/>
    </source>
</evidence>
<name>A0ABU9VIQ5_9BACI</name>
<dbReference type="InterPro" id="IPR025619">
    <property type="entry name" value="YlzJ"/>
</dbReference>
<evidence type="ECO:0000313" key="2">
    <source>
        <dbReference type="Proteomes" id="UP001418796"/>
    </source>
</evidence>
<proteinExistence type="predicted"/>
<protein>
    <submittedName>
        <fullName evidence="1">YlzJ-like family protein</fullName>
    </submittedName>
</protein>
<dbReference type="RefSeq" id="WP_343130637.1">
    <property type="nucleotide sequence ID" value="NZ_JBCITK010000001.1"/>
</dbReference>
<reference evidence="1 2" key="1">
    <citation type="submission" date="2024-03" db="EMBL/GenBank/DDBJ databases">
        <title>Bacilli Hybrid Assemblies.</title>
        <authorList>
            <person name="Kovac J."/>
        </authorList>
    </citation>
    <scope>NUCLEOTIDE SEQUENCE [LARGE SCALE GENOMIC DNA]</scope>
    <source>
        <strain evidence="1 2">FSL R7-0666</strain>
    </source>
</reference>
<accession>A0ABU9VIQ5</accession>
<organism evidence="1 2">
    <name type="scientific">Alkalicoccobacillus gibsonii</name>
    <dbReference type="NCBI Taxonomy" id="79881"/>
    <lineage>
        <taxon>Bacteria</taxon>
        <taxon>Bacillati</taxon>
        <taxon>Bacillota</taxon>
        <taxon>Bacilli</taxon>
        <taxon>Bacillales</taxon>
        <taxon>Bacillaceae</taxon>
        <taxon>Alkalicoccobacillus</taxon>
    </lineage>
</organism>
<keyword evidence="2" id="KW-1185">Reference proteome</keyword>